<keyword evidence="2" id="KW-0812">Transmembrane</keyword>
<evidence type="ECO:0000256" key="3">
    <source>
        <dbReference type="SAM" id="SignalP"/>
    </source>
</evidence>
<dbReference type="OrthoDB" id="5415741at2759"/>
<feature type="signal peptide" evidence="3">
    <location>
        <begin position="1"/>
        <end position="22"/>
    </location>
</feature>
<evidence type="ECO:0000313" key="5">
    <source>
        <dbReference type="Proteomes" id="UP000053831"/>
    </source>
</evidence>
<dbReference type="EMBL" id="LGSR01000001">
    <property type="protein sequence ID" value="KOS23438.1"/>
    <property type="molecule type" value="Genomic_DNA"/>
</dbReference>
<organism evidence="4 5">
    <name type="scientific">Escovopsis weberi</name>
    <dbReference type="NCBI Taxonomy" id="150374"/>
    <lineage>
        <taxon>Eukaryota</taxon>
        <taxon>Fungi</taxon>
        <taxon>Dikarya</taxon>
        <taxon>Ascomycota</taxon>
        <taxon>Pezizomycotina</taxon>
        <taxon>Sordariomycetes</taxon>
        <taxon>Hypocreomycetidae</taxon>
        <taxon>Hypocreales</taxon>
        <taxon>Hypocreaceae</taxon>
        <taxon>Escovopsis</taxon>
    </lineage>
</organism>
<dbReference type="AlphaFoldDB" id="A0A0M8N1Y1"/>
<keyword evidence="2" id="KW-1133">Transmembrane helix</keyword>
<feature type="compositionally biased region" description="Basic and acidic residues" evidence="1">
    <location>
        <begin position="77"/>
        <end position="86"/>
    </location>
</feature>
<protein>
    <submittedName>
        <fullName evidence="4">Uncharacterized protein</fullName>
    </submittedName>
</protein>
<accession>A0A0M8N1Y1</accession>
<evidence type="ECO:0000256" key="1">
    <source>
        <dbReference type="SAM" id="MobiDB-lite"/>
    </source>
</evidence>
<keyword evidence="2" id="KW-0472">Membrane</keyword>
<dbReference type="STRING" id="150374.A0A0M8N1Y1"/>
<feature type="transmembrane region" description="Helical" evidence="2">
    <location>
        <begin position="183"/>
        <end position="205"/>
    </location>
</feature>
<feature type="chain" id="PRO_5005819071" evidence="3">
    <location>
        <begin position="23"/>
        <end position="247"/>
    </location>
</feature>
<feature type="transmembrane region" description="Helical" evidence="2">
    <location>
        <begin position="225"/>
        <end position="245"/>
    </location>
</feature>
<name>A0A0M8N1Y1_ESCWE</name>
<keyword evidence="5" id="KW-1185">Reference proteome</keyword>
<keyword evidence="3" id="KW-0732">Signal</keyword>
<comment type="caution">
    <text evidence="4">The sequence shown here is derived from an EMBL/GenBank/DDBJ whole genome shotgun (WGS) entry which is preliminary data.</text>
</comment>
<gene>
    <name evidence="4" type="ORF">ESCO_006689</name>
</gene>
<dbReference type="Proteomes" id="UP000053831">
    <property type="component" value="Unassembled WGS sequence"/>
</dbReference>
<reference evidence="4 5" key="1">
    <citation type="submission" date="2015-07" db="EMBL/GenBank/DDBJ databases">
        <title>The genome of the fungus Escovopsis weberi, a specialized disease agent of ant agriculture.</title>
        <authorList>
            <person name="de Man T.J."/>
            <person name="Stajich J.E."/>
            <person name="Kubicek C.P."/>
            <person name="Chenthamara K."/>
            <person name="Atanasova L."/>
            <person name="Druzhinina I.S."/>
            <person name="Birnbaum S."/>
            <person name="Barribeau S.M."/>
            <person name="Teiling C."/>
            <person name="Suen G."/>
            <person name="Currie C."/>
            <person name="Gerardo N.M."/>
        </authorList>
    </citation>
    <scope>NUCLEOTIDE SEQUENCE [LARGE SCALE GENOMIC DNA]</scope>
</reference>
<evidence type="ECO:0000256" key="2">
    <source>
        <dbReference type="SAM" id="Phobius"/>
    </source>
</evidence>
<proteinExistence type="predicted"/>
<sequence>MPNVSLSTRALVVALKAPLGGAQTSAQVSVATGIPVRTVNKIYMRARKRGFMPYARPLALADEFLADAPRSGRPPTRKKDEEVEGGRKKRKKMGRPKKVVSKKAPVTAAVPVDASNQGQADAAMPDYGLLILRGLIKVVRGLTKVVCALLMLRGPPVMKGLRGQLILRGLKKGNRGQLMPVRALWGLLLLRGLLLLPGLHIHWDLHMLRGLLMLQGLFMSQELSLFRRLFPTFIFNLNFNCIFIFNF</sequence>
<feature type="region of interest" description="Disordered" evidence="1">
    <location>
        <begin position="66"/>
        <end position="100"/>
    </location>
</feature>
<evidence type="ECO:0000313" key="4">
    <source>
        <dbReference type="EMBL" id="KOS23438.1"/>
    </source>
</evidence>
<feature type="compositionally biased region" description="Basic residues" evidence="1">
    <location>
        <begin position="87"/>
        <end position="100"/>
    </location>
</feature>